<organism evidence="13">
    <name type="scientific">hydrothermal vent metagenome</name>
    <dbReference type="NCBI Taxonomy" id="652676"/>
    <lineage>
        <taxon>unclassified sequences</taxon>
        <taxon>metagenomes</taxon>
        <taxon>ecological metagenomes</taxon>
    </lineage>
</organism>
<keyword evidence="3 13" id="KW-0808">Transferase</keyword>
<reference evidence="13" key="1">
    <citation type="submission" date="2018-06" db="EMBL/GenBank/DDBJ databases">
        <authorList>
            <person name="Zhirakovskaya E."/>
        </authorList>
    </citation>
    <scope>NUCLEOTIDE SEQUENCE</scope>
</reference>
<dbReference type="SMART" id="SM00400">
    <property type="entry name" value="ZnF_CHCC"/>
    <property type="match status" value="1"/>
</dbReference>
<evidence type="ECO:0000256" key="5">
    <source>
        <dbReference type="ARBA" id="ARBA00022705"/>
    </source>
</evidence>
<evidence type="ECO:0000256" key="1">
    <source>
        <dbReference type="ARBA" id="ARBA00001947"/>
    </source>
</evidence>
<protein>
    <submittedName>
        <fullName evidence="13">DNA primase</fullName>
        <ecNumber evidence="13">2.7.7.-</ecNumber>
    </submittedName>
</protein>
<evidence type="ECO:0000256" key="10">
    <source>
        <dbReference type="ARBA" id="ARBA00023125"/>
    </source>
</evidence>
<dbReference type="EC" id="2.7.7.-" evidence="13"/>
<keyword evidence="8" id="KW-0862">Zinc</keyword>
<dbReference type="PANTHER" id="PTHR30313:SF2">
    <property type="entry name" value="DNA PRIMASE"/>
    <property type="match status" value="1"/>
</dbReference>
<dbReference type="EMBL" id="UOES01000589">
    <property type="protein sequence ID" value="VAW29527.1"/>
    <property type="molecule type" value="Genomic_DNA"/>
</dbReference>
<keyword evidence="5" id="KW-0235">DNA replication</keyword>
<keyword evidence="4 13" id="KW-0548">Nucleotidyltransferase</keyword>
<gene>
    <name evidence="13" type="ORF">MNBD_BACTEROID06-755</name>
</gene>
<evidence type="ECO:0000256" key="2">
    <source>
        <dbReference type="ARBA" id="ARBA00022478"/>
    </source>
</evidence>
<feature type="non-terminal residue" evidence="13">
    <location>
        <position position="118"/>
    </location>
</feature>
<dbReference type="AlphaFoldDB" id="A0A3B0UVZ8"/>
<evidence type="ECO:0000259" key="12">
    <source>
        <dbReference type="SMART" id="SM00400"/>
    </source>
</evidence>
<keyword evidence="2" id="KW-0240">DNA-directed RNA polymerase</keyword>
<evidence type="ECO:0000256" key="3">
    <source>
        <dbReference type="ARBA" id="ARBA00022679"/>
    </source>
</evidence>
<proteinExistence type="predicted"/>
<keyword evidence="10" id="KW-0238">DNA-binding</keyword>
<dbReference type="InterPro" id="IPR036977">
    <property type="entry name" value="DNA_primase_Znf_CHC2"/>
</dbReference>
<dbReference type="GO" id="GO:0000428">
    <property type="term" value="C:DNA-directed RNA polymerase complex"/>
    <property type="evidence" value="ECO:0007669"/>
    <property type="project" value="UniProtKB-KW"/>
</dbReference>
<evidence type="ECO:0000256" key="8">
    <source>
        <dbReference type="ARBA" id="ARBA00022833"/>
    </source>
</evidence>
<dbReference type="FunFam" id="3.90.580.10:FF:000001">
    <property type="entry name" value="DNA primase"/>
    <property type="match status" value="1"/>
</dbReference>
<dbReference type="GO" id="GO:0003899">
    <property type="term" value="F:DNA-directed RNA polymerase activity"/>
    <property type="evidence" value="ECO:0007669"/>
    <property type="project" value="InterPro"/>
</dbReference>
<dbReference type="GO" id="GO:0008270">
    <property type="term" value="F:zinc ion binding"/>
    <property type="evidence" value="ECO:0007669"/>
    <property type="project" value="UniProtKB-KW"/>
</dbReference>
<evidence type="ECO:0000313" key="13">
    <source>
        <dbReference type="EMBL" id="VAW29527.1"/>
    </source>
</evidence>
<dbReference type="GO" id="GO:0005737">
    <property type="term" value="C:cytoplasm"/>
    <property type="evidence" value="ECO:0007669"/>
    <property type="project" value="TreeGrafter"/>
</dbReference>
<name>A0A3B0UVZ8_9ZZZZ</name>
<dbReference type="Gene3D" id="3.90.580.10">
    <property type="entry name" value="Zinc finger, CHC2-type domain"/>
    <property type="match status" value="1"/>
</dbReference>
<accession>A0A3B0UVZ8</accession>
<evidence type="ECO:0000256" key="4">
    <source>
        <dbReference type="ARBA" id="ARBA00022695"/>
    </source>
</evidence>
<keyword evidence="6" id="KW-0479">Metal-binding</keyword>
<evidence type="ECO:0000256" key="6">
    <source>
        <dbReference type="ARBA" id="ARBA00022723"/>
    </source>
</evidence>
<evidence type="ECO:0000256" key="7">
    <source>
        <dbReference type="ARBA" id="ARBA00022771"/>
    </source>
</evidence>
<dbReference type="InterPro" id="IPR002694">
    <property type="entry name" value="Znf_CHC2"/>
</dbReference>
<keyword evidence="7" id="KW-0863">Zinc-finger</keyword>
<dbReference type="InterPro" id="IPR050219">
    <property type="entry name" value="DnaG_primase"/>
</dbReference>
<dbReference type="SUPFAM" id="SSF57783">
    <property type="entry name" value="Zinc beta-ribbon"/>
    <property type="match status" value="1"/>
</dbReference>
<dbReference type="GO" id="GO:0003677">
    <property type="term" value="F:DNA binding"/>
    <property type="evidence" value="ECO:0007669"/>
    <property type="project" value="UniProtKB-KW"/>
</dbReference>
<evidence type="ECO:0000256" key="11">
    <source>
        <dbReference type="ARBA" id="ARBA00023163"/>
    </source>
</evidence>
<dbReference type="PANTHER" id="PTHR30313">
    <property type="entry name" value="DNA PRIMASE"/>
    <property type="match status" value="1"/>
</dbReference>
<evidence type="ECO:0000256" key="9">
    <source>
        <dbReference type="ARBA" id="ARBA00022842"/>
    </source>
</evidence>
<dbReference type="Pfam" id="PF01807">
    <property type="entry name" value="Zn_ribbon_DnaG"/>
    <property type="match status" value="1"/>
</dbReference>
<keyword evidence="9" id="KW-0460">Magnesium</keyword>
<comment type="cofactor">
    <cofactor evidence="1">
        <name>Zn(2+)</name>
        <dbReference type="ChEBI" id="CHEBI:29105"/>
    </cofactor>
</comment>
<feature type="domain" description="Zinc finger CHC2-type" evidence="12">
    <location>
        <begin position="33"/>
        <end position="87"/>
    </location>
</feature>
<keyword evidence="11" id="KW-0804">Transcription</keyword>
<dbReference type="GO" id="GO:0006269">
    <property type="term" value="P:DNA replication, synthesis of primer"/>
    <property type="evidence" value="ECO:0007669"/>
    <property type="project" value="TreeGrafter"/>
</dbReference>
<sequence length="118" mass="13498">MIPSHTVDEIKNRIDIVEVVGDFVSLKRKGQNMWACCPFHNEKSPSFSVSPVKGFYKCFGCGKAGDAIDFVMEIEKLNYVESLKFLAKKYGIEVQEKELTDDQVQQQSERESLYIILN</sequence>